<evidence type="ECO:0000256" key="2">
    <source>
        <dbReference type="ARBA" id="ARBA00023015"/>
    </source>
</evidence>
<dbReference type="GO" id="GO:0003700">
    <property type="term" value="F:DNA-binding transcription factor activity"/>
    <property type="evidence" value="ECO:0007669"/>
    <property type="project" value="InterPro"/>
</dbReference>
<evidence type="ECO:0000313" key="7">
    <source>
        <dbReference type="Proteomes" id="UP000179076"/>
    </source>
</evidence>
<dbReference type="InterPro" id="IPR000847">
    <property type="entry name" value="LysR_HTH_N"/>
</dbReference>
<dbReference type="Pfam" id="PF00126">
    <property type="entry name" value="HTH_1"/>
    <property type="match status" value="1"/>
</dbReference>
<keyword evidence="3" id="KW-0238">DNA-binding</keyword>
<dbReference type="GO" id="GO:0005829">
    <property type="term" value="C:cytosol"/>
    <property type="evidence" value="ECO:0007669"/>
    <property type="project" value="TreeGrafter"/>
</dbReference>
<dbReference type="EMBL" id="MFSP01000132">
    <property type="protein sequence ID" value="OGI64501.1"/>
    <property type="molecule type" value="Genomic_DNA"/>
</dbReference>
<evidence type="ECO:0000256" key="3">
    <source>
        <dbReference type="ARBA" id="ARBA00023125"/>
    </source>
</evidence>
<keyword evidence="4" id="KW-0804">Transcription</keyword>
<dbReference type="InterPro" id="IPR036388">
    <property type="entry name" value="WH-like_DNA-bd_sf"/>
</dbReference>
<reference evidence="6 7" key="1">
    <citation type="journal article" date="2016" name="Nat. Commun.">
        <title>Thousands of microbial genomes shed light on interconnected biogeochemical processes in an aquifer system.</title>
        <authorList>
            <person name="Anantharaman K."/>
            <person name="Brown C.T."/>
            <person name="Hug L.A."/>
            <person name="Sharon I."/>
            <person name="Castelle C.J."/>
            <person name="Probst A.J."/>
            <person name="Thomas B.C."/>
            <person name="Singh A."/>
            <person name="Wilkins M.J."/>
            <person name="Karaoz U."/>
            <person name="Brodie E.L."/>
            <person name="Williams K.H."/>
            <person name="Hubbard S.S."/>
            <person name="Banfield J.F."/>
        </authorList>
    </citation>
    <scope>NUCLEOTIDE SEQUENCE [LARGE SCALE GENOMIC DNA]</scope>
</reference>
<gene>
    <name evidence="6" type="ORF">A2W18_11040</name>
</gene>
<dbReference type="CDD" id="cd05466">
    <property type="entry name" value="PBP2_LTTR_substrate"/>
    <property type="match status" value="1"/>
</dbReference>
<protein>
    <submittedName>
        <fullName evidence="6">LysR family transcriptional regulator</fullName>
    </submittedName>
</protein>
<dbReference type="FunFam" id="1.10.10.10:FF:000001">
    <property type="entry name" value="LysR family transcriptional regulator"/>
    <property type="match status" value="1"/>
</dbReference>
<evidence type="ECO:0000259" key="5">
    <source>
        <dbReference type="PROSITE" id="PS50931"/>
    </source>
</evidence>
<dbReference type="Proteomes" id="UP000179076">
    <property type="component" value="Unassembled WGS sequence"/>
</dbReference>
<dbReference type="Pfam" id="PF03466">
    <property type="entry name" value="LysR_substrate"/>
    <property type="match status" value="1"/>
</dbReference>
<dbReference type="AlphaFoldDB" id="A0A1F6V414"/>
<accession>A0A1F6V414</accession>
<comment type="similarity">
    <text evidence="1">Belongs to the LysR transcriptional regulatory family.</text>
</comment>
<feature type="domain" description="HTH lysR-type" evidence="5">
    <location>
        <begin position="13"/>
        <end position="70"/>
    </location>
</feature>
<dbReference type="InterPro" id="IPR036390">
    <property type="entry name" value="WH_DNA-bd_sf"/>
</dbReference>
<sequence>MGRSSNRLYYKQNRLKQLRAFCSAAQTGSVSKAAERLYLSQPSVSLQIQALERELNVTLFERRGPKIHLTPDGRNLYELAQPLVHGIDALAETFAAESGRVTSGELAIAAGESTLLYLMPRLVKRFATEHPGIRIKLQNVTGRDGLAMLRADEVDLAVGSMIDTPDDISYHPIFTYDPVLITPLDHPLARKKPIKLEDVSPHGLILPPRHLSTWRVVDTVFHQHNLDYRVTLEAGGWEVVKKYVELGLGISIVTSICLTGAERLAVLPLDKYFPKRSYGAVLRRGKFLTPQARLFIEMMDPEFFNRGADAQAPAKRKQSGG</sequence>
<organism evidence="6 7">
    <name type="scientific">Candidatus Muproteobacteria bacterium RBG_16_60_9</name>
    <dbReference type="NCBI Taxonomy" id="1817755"/>
    <lineage>
        <taxon>Bacteria</taxon>
        <taxon>Pseudomonadati</taxon>
        <taxon>Pseudomonadota</taxon>
        <taxon>Candidatus Muproteobacteria</taxon>
    </lineage>
</organism>
<evidence type="ECO:0000313" key="6">
    <source>
        <dbReference type="EMBL" id="OGI64501.1"/>
    </source>
</evidence>
<dbReference type="PRINTS" id="PR00039">
    <property type="entry name" value="HTHLYSR"/>
</dbReference>
<dbReference type="SUPFAM" id="SSF46785">
    <property type="entry name" value="Winged helix' DNA-binding domain"/>
    <property type="match status" value="1"/>
</dbReference>
<dbReference type="GO" id="GO:0003677">
    <property type="term" value="F:DNA binding"/>
    <property type="evidence" value="ECO:0007669"/>
    <property type="project" value="UniProtKB-KW"/>
</dbReference>
<dbReference type="InterPro" id="IPR050950">
    <property type="entry name" value="HTH-type_LysR_regulators"/>
</dbReference>
<dbReference type="PROSITE" id="PS50931">
    <property type="entry name" value="HTH_LYSR"/>
    <property type="match status" value="1"/>
</dbReference>
<keyword evidence="2" id="KW-0805">Transcription regulation</keyword>
<name>A0A1F6V414_9PROT</name>
<dbReference type="SUPFAM" id="SSF53850">
    <property type="entry name" value="Periplasmic binding protein-like II"/>
    <property type="match status" value="1"/>
</dbReference>
<dbReference type="PANTHER" id="PTHR30419">
    <property type="entry name" value="HTH-TYPE TRANSCRIPTIONAL REGULATOR YBHD"/>
    <property type="match status" value="1"/>
</dbReference>
<comment type="caution">
    <text evidence="6">The sequence shown here is derived from an EMBL/GenBank/DDBJ whole genome shotgun (WGS) entry which is preliminary data.</text>
</comment>
<dbReference type="Gene3D" id="3.40.190.290">
    <property type="match status" value="1"/>
</dbReference>
<dbReference type="InterPro" id="IPR005119">
    <property type="entry name" value="LysR_subst-bd"/>
</dbReference>
<evidence type="ECO:0000256" key="1">
    <source>
        <dbReference type="ARBA" id="ARBA00009437"/>
    </source>
</evidence>
<proteinExistence type="inferred from homology"/>
<evidence type="ECO:0000256" key="4">
    <source>
        <dbReference type="ARBA" id="ARBA00023163"/>
    </source>
</evidence>
<dbReference type="PANTHER" id="PTHR30419:SF8">
    <property type="entry name" value="NITROGEN ASSIMILATION TRANSCRIPTIONAL ACTIVATOR-RELATED"/>
    <property type="match status" value="1"/>
</dbReference>
<dbReference type="Gene3D" id="1.10.10.10">
    <property type="entry name" value="Winged helix-like DNA-binding domain superfamily/Winged helix DNA-binding domain"/>
    <property type="match status" value="1"/>
</dbReference>